<gene>
    <name evidence="3" type="ORF">FIESC28_05852</name>
</gene>
<proteinExistence type="predicted"/>
<sequence length="208" mass="23552">MTDKRYSMTPIRSSTAQPYLPTENMPNNQRSLTPVPLLEDTDFLRKAWRYPPMAPRPVPPPSVAPRSLLPYPGYCTSPRPTTPSGSTCPAPRAPLQELPLPTRSPSPTFVTDAVEAFEDIADMAKAYGEKFVERAESDAKCIRERIQKLRDETDARIKELEEEFYRKTREPQESLERLRALVAAQKTSLGLIERWKEMDRGSTGMNGL</sequence>
<reference evidence="3 4" key="1">
    <citation type="submission" date="2018-06" db="EMBL/GenBank/DDBJ databases">
        <title>Fusarium incarnatum-equiseti species complex species 28.</title>
        <authorList>
            <person name="Gardiner D.M."/>
        </authorList>
    </citation>
    <scope>NUCLEOTIDE SEQUENCE [LARGE SCALE GENOMIC DNA]</scope>
    <source>
        <strain evidence="3 4">FIESC_28</strain>
    </source>
</reference>
<evidence type="ECO:0000256" key="1">
    <source>
        <dbReference type="SAM" id="Coils"/>
    </source>
</evidence>
<dbReference type="Proteomes" id="UP000253153">
    <property type="component" value="Unassembled WGS sequence"/>
</dbReference>
<dbReference type="AlphaFoldDB" id="A0A366RR87"/>
<feature type="region of interest" description="Disordered" evidence="2">
    <location>
        <begin position="1"/>
        <end position="35"/>
    </location>
</feature>
<accession>A0A366RR87</accession>
<feature type="coiled-coil region" evidence="1">
    <location>
        <begin position="132"/>
        <end position="170"/>
    </location>
</feature>
<organism evidence="3 4">
    <name type="scientific">Fusarium coffeatum</name>
    <dbReference type="NCBI Taxonomy" id="231269"/>
    <lineage>
        <taxon>Eukaryota</taxon>
        <taxon>Fungi</taxon>
        <taxon>Dikarya</taxon>
        <taxon>Ascomycota</taxon>
        <taxon>Pezizomycotina</taxon>
        <taxon>Sordariomycetes</taxon>
        <taxon>Hypocreomycetidae</taxon>
        <taxon>Hypocreales</taxon>
        <taxon>Nectriaceae</taxon>
        <taxon>Fusarium</taxon>
        <taxon>Fusarium incarnatum-equiseti species complex</taxon>
    </lineage>
</organism>
<dbReference type="EMBL" id="QKXC01000119">
    <property type="protein sequence ID" value="RBR18930.1"/>
    <property type="molecule type" value="Genomic_DNA"/>
</dbReference>
<name>A0A366RR87_9HYPO</name>
<keyword evidence="4" id="KW-1185">Reference proteome</keyword>
<dbReference type="GeneID" id="41995293"/>
<evidence type="ECO:0000313" key="4">
    <source>
        <dbReference type="Proteomes" id="UP000253153"/>
    </source>
</evidence>
<keyword evidence="1" id="KW-0175">Coiled coil</keyword>
<evidence type="ECO:0000256" key="2">
    <source>
        <dbReference type="SAM" id="MobiDB-lite"/>
    </source>
</evidence>
<dbReference type="RefSeq" id="XP_031015999.1">
    <property type="nucleotide sequence ID" value="XM_031159997.1"/>
</dbReference>
<protein>
    <submittedName>
        <fullName evidence="3">Uncharacterized protein</fullName>
    </submittedName>
</protein>
<dbReference type="OrthoDB" id="5105168at2759"/>
<comment type="caution">
    <text evidence="3">The sequence shown here is derived from an EMBL/GenBank/DDBJ whole genome shotgun (WGS) entry which is preliminary data.</text>
</comment>
<evidence type="ECO:0000313" key="3">
    <source>
        <dbReference type="EMBL" id="RBR18930.1"/>
    </source>
</evidence>